<keyword evidence="2" id="KW-1185">Reference proteome</keyword>
<gene>
    <name evidence="1" type="ORF">CHLRE_16g668502v5</name>
</gene>
<evidence type="ECO:0000313" key="1">
    <source>
        <dbReference type="EMBL" id="PNW71900.1"/>
    </source>
</evidence>
<dbReference type="KEGG" id="cre:CHLRE_16g668502v5"/>
<accession>A0A2K3CUE3</accession>
<dbReference type="AlphaFoldDB" id="A0A2K3CUE3"/>
<evidence type="ECO:0000313" key="2">
    <source>
        <dbReference type="Proteomes" id="UP000006906"/>
    </source>
</evidence>
<reference evidence="1 2" key="1">
    <citation type="journal article" date="2007" name="Science">
        <title>The Chlamydomonas genome reveals the evolution of key animal and plant functions.</title>
        <authorList>
            <person name="Merchant S.S."/>
            <person name="Prochnik S.E."/>
            <person name="Vallon O."/>
            <person name="Harris E.H."/>
            <person name="Karpowicz S.J."/>
            <person name="Witman G.B."/>
            <person name="Terry A."/>
            <person name="Salamov A."/>
            <person name="Fritz-Laylin L.K."/>
            <person name="Marechal-Drouard L."/>
            <person name="Marshall W.F."/>
            <person name="Qu L.H."/>
            <person name="Nelson D.R."/>
            <person name="Sanderfoot A.A."/>
            <person name="Spalding M.H."/>
            <person name="Kapitonov V.V."/>
            <person name="Ren Q."/>
            <person name="Ferris P."/>
            <person name="Lindquist E."/>
            <person name="Shapiro H."/>
            <person name="Lucas S.M."/>
            <person name="Grimwood J."/>
            <person name="Schmutz J."/>
            <person name="Cardol P."/>
            <person name="Cerutti H."/>
            <person name="Chanfreau G."/>
            <person name="Chen C.L."/>
            <person name="Cognat V."/>
            <person name="Croft M.T."/>
            <person name="Dent R."/>
            <person name="Dutcher S."/>
            <person name="Fernandez E."/>
            <person name="Fukuzawa H."/>
            <person name="Gonzalez-Ballester D."/>
            <person name="Gonzalez-Halphen D."/>
            <person name="Hallmann A."/>
            <person name="Hanikenne M."/>
            <person name="Hippler M."/>
            <person name="Inwood W."/>
            <person name="Jabbari K."/>
            <person name="Kalanon M."/>
            <person name="Kuras R."/>
            <person name="Lefebvre P.A."/>
            <person name="Lemaire S.D."/>
            <person name="Lobanov A.V."/>
            <person name="Lohr M."/>
            <person name="Manuell A."/>
            <person name="Meier I."/>
            <person name="Mets L."/>
            <person name="Mittag M."/>
            <person name="Mittelmeier T."/>
            <person name="Moroney J.V."/>
            <person name="Moseley J."/>
            <person name="Napoli C."/>
            <person name="Nedelcu A.M."/>
            <person name="Niyogi K."/>
            <person name="Novoselov S.V."/>
            <person name="Paulsen I.T."/>
            <person name="Pazour G."/>
            <person name="Purton S."/>
            <person name="Ral J.P."/>
            <person name="Riano-Pachon D.M."/>
            <person name="Riekhof W."/>
            <person name="Rymarquis L."/>
            <person name="Schroda M."/>
            <person name="Stern D."/>
            <person name="Umen J."/>
            <person name="Willows R."/>
            <person name="Wilson N."/>
            <person name="Zimmer S.L."/>
            <person name="Allmer J."/>
            <person name="Balk J."/>
            <person name="Bisova K."/>
            <person name="Chen C.J."/>
            <person name="Elias M."/>
            <person name="Gendler K."/>
            <person name="Hauser C."/>
            <person name="Lamb M.R."/>
            <person name="Ledford H."/>
            <person name="Long J.C."/>
            <person name="Minagawa J."/>
            <person name="Page M.D."/>
            <person name="Pan J."/>
            <person name="Pootakham W."/>
            <person name="Roje S."/>
            <person name="Rose A."/>
            <person name="Stahlberg E."/>
            <person name="Terauchi A.M."/>
            <person name="Yang P."/>
            <person name="Ball S."/>
            <person name="Bowler C."/>
            <person name="Dieckmann C.L."/>
            <person name="Gladyshev V.N."/>
            <person name="Green P."/>
            <person name="Jorgensen R."/>
            <person name="Mayfield S."/>
            <person name="Mueller-Roeber B."/>
            <person name="Rajamani S."/>
            <person name="Sayre R.T."/>
            <person name="Brokstein P."/>
            <person name="Dubchak I."/>
            <person name="Goodstein D."/>
            <person name="Hornick L."/>
            <person name="Huang Y.W."/>
            <person name="Jhaveri J."/>
            <person name="Luo Y."/>
            <person name="Martinez D."/>
            <person name="Ngau W.C."/>
            <person name="Otillar B."/>
            <person name="Poliakov A."/>
            <person name="Porter A."/>
            <person name="Szajkowski L."/>
            <person name="Werner G."/>
            <person name="Zhou K."/>
            <person name="Grigoriev I.V."/>
            <person name="Rokhsar D.S."/>
            <person name="Grossman A.R."/>
        </authorList>
    </citation>
    <scope>NUCLEOTIDE SEQUENCE [LARGE SCALE GENOMIC DNA]</scope>
    <source>
        <strain evidence="2">CC-503</strain>
    </source>
</reference>
<name>A0A2K3CUE3_CHLRE</name>
<proteinExistence type="predicted"/>
<protein>
    <submittedName>
        <fullName evidence="1">Uncharacterized protein</fullName>
    </submittedName>
</protein>
<dbReference type="EMBL" id="CM008977">
    <property type="protein sequence ID" value="PNW71900.1"/>
    <property type="molecule type" value="Genomic_DNA"/>
</dbReference>
<dbReference type="RefSeq" id="XP_042915836.1">
    <property type="nucleotide sequence ID" value="XM_043071110.1"/>
</dbReference>
<dbReference type="GeneID" id="66056617"/>
<organism evidence="1 2">
    <name type="scientific">Chlamydomonas reinhardtii</name>
    <name type="common">Chlamydomonas smithii</name>
    <dbReference type="NCBI Taxonomy" id="3055"/>
    <lineage>
        <taxon>Eukaryota</taxon>
        <taxon>Viridiplantae</taxon>
        <taxon>Chlorophyta</taxon>
        <taxon>core chlorophytes</taxon>
        <taxon>Chlorophyceae</taxon>
        <taxon>CS clade</taxon>
        <taxon>Chlamydomonadales</taxon>
        <taxon>Chlamydomonadaceae</taxon>
        <taxon>Chlamydomonas</taxon>
    </lineage>
</organism>
<dbReference type="InParanoid" id="A0A2K3CUE3"/>
<sequence>MQSSDEDSRRAWVTTQDWGGVPQAGFKLPILMKQQGGRNGFVFSDMLLSATFCLGFRLCKQASTLRG</sequence>
<dbReference type="Proteomes" id="UP000006906">
    <property type="component" value="Chromosome 16"/>
</dbReference>
<dbReference type="Gramene" id="PNW71900">
    <property type="protein sequence ID" value="PNW71900"/>
    <property type="gene ID" value="CHLRE_16g668502v5"/>
</dbReference>